<evidence type="ECO:0000313" key="2">
    <source>
        <dbReference type="EMBL" id="QDP80980.1"/>
    </source>
</evidence>
<feature type="chain" id="PRO_5039729418" description="Serine hydrolase" evidence="1">
    <location>
        <begin position="30"/>
        <end position="323"/>
    </location>
</feature>
<dbReference type="PROSITE" id="PS51257">
    <property type="entry name" value="PROKAR_LIPOPROTEIN"/>
    <property type="match status" value="1"/>
</dbReference>
<name>A0A516NPZ8_9NOCA</name>
<dbReference type="EMBL" id="CP041695">
    <property type="protein sequence ID" value="QDP80980.1"/>
    <property type="molecule type" value="Genomic_DNA"/>
</dbReference>
<reference evidence="2 3" key="1">
    <citation type="submission" date="2019-07" db="EMBL/GenBank/DDBJ databases">
        <title>Complete Genome Sequence and Methylome Analysis of Nocardia otitidis-caviarum NEB252.</title>
        <authorList>
            <person name="Fomenkov A."/>
            <person name="Anton B.P."/>
            <person name="Vincze T."/>
            <person name="Roberts R.J."/>
        </authorList>
    </citation>
    <scope>NUCLEOTIDE SEQUENCE [LARGE SCALE GENOMIC DNA]</scope>
    <source>
        <strain evidence="2 3">NEB252</strain>
    </source>
</reference>
<evidence type="ECO:0008006" key="4">
    <source>
        <dbReference type="Google" id="ProtNLM"/>
    </source>
</evidence>
<sequence>MSTDPFRICRKALRNTVVLATLLTVSACAVQVGTSGVPAADSAEIAPDGGDRAMGLPAAEGNRSLGAPDLPDLFGLPRTISLAADFADLRARLDGRMGMAIMPVGGGEVTVLGDWSTGIAWSTIKVPIALAALRRDPEGLLDTAEAAITFSDNDAAQQLWNSLGSAEEAATAVESVLREAGDTVTDIADRHTRLATVGSYELMAFGATSWTLTDQVRFASRLPCLDDADTVISLMGEITPDQSWGLGRLIGAEFKGGWGPDDDTGDYTVRQFGLIPTLSGPVAVAMAAEPASGGFDDATDMMDRMALLVADHLEELRGGRCVH</sequence>
<feature type="signal peptide" evidence="1">
    <location>
        <begin position="1"/>
        <end position="29"/>
    </location>
</feature>
<dbReference type="Proteomes" id="UP000317039">
    <property type="component" value="Chromosome"/>
</dbReference>
<organism evidence="2 3">
    <name type="scientific">Nocardia otitidiscaviarum</name>
    <dbReference type="NCBI Taxonomy" id="1823"/>
    <lineage>
        <taxon>Bacteria</taxon>
        <taxon>Bacillati</taxon>
        <taxon>Actinomycetota</taxon>
        <taxon>Actinomycetes</taxon>
        <taxon>Mycobacteriales</taxon>
        <taxon>Nocardiaceae</taxon>
        <taxon>Nocardia</taxon>
    </lineage>
</organism>
<protein>
    <recommendedName>
        <fullName evidence="4">Serine hydrolase</fullName>
    </recommendedName>
</protein>
<dbReference type="SUPFAM" id="SSF56601">
    <property type="entry name" value="beta-lactamase/transpeptidase-like"/>
    <property type="match status" value="1"/>
</dbReference>
<gene>
    <name evidence="2" type="ORF">FOH10_21935</name>
</gene>
<dbReference type="InterPro" id="IPR012338">
    <property type="entry name" value="Beta-lactam/transpept-like"/>
</dbReference>
<dbReference type="KEGG" id="nod:FOH10_21935"/>
<dbReference type="AlphaFoldDB" id="A0A516NPZ8"/>
<evidence type="ECO:0000256" key="1">
    <source>
        <dbReference type="SAM" id="SignalP"/>
    </source>
</evidence>
<dbReference type="Gene3D" id="3.40.710.10">
    <property type="entry name" value="DD-peptidase/beta-lactamase superfamily"/>
    <property type="match status" value="1"/>
</dbReference>
<accession>A0A516NPZ8</accession>
<keyword evidence="1" id="KW-0732">Signal</keyword>
<evidence type="ECO:0000313" key="3">
    <source>
        <dbReference type="Proteomes" id="UP000317039"/>
    </source>
</evidence>
<proteinExistence type="predicted"/>